<reference evidence="2 3" key="1">
    <citation type="submission" date="2021-01" db="EMBL/GenBank/DDBJ databases">
        <title>Chryseolinea sp. Jin1 Genome sequencing and assembly.</title>
        <authorList>
            <person name="Kim I."/>
        </authorList>
    </citation>
    <scope>NUCLEOTIDE SEQUENCE [LARGE SCALE GENOMIC DNA]</scope>
    <source>
        <strain evidence="2 3">Jin1</strain>
    </source>
</reference>
<dbReference type="RefSeq" id="WP_202008042.1">
    <property type="nucleotide sequence ID" value="NZ_JAERRB010000001.1"/>
</dbReference>
<dbReference type="EMBL" id="JAERRB010000001">
    <property type="protein sequence ID" value="MBL0740720.1"/>
    <property type="molecule type" value="Genomic_DNA"/>
</dbReference>
<sequence length="183" mass="21581">MEQQGASVVINHHIVDGKQNQYEDWLNKIAPLCRNAPGYIDWQIIRPIPDLTFNYTVIIRFDTIENLSAWMESKERRDLIEKAKPLFAKDDNYFIRSGLDFLFPGDNEKQKVPVRWKQYLVTWSAIYPLSIVVPLIILPILKMVHIPENKFLSSFFVSGSVVFIMVYLLMPNYTRIIKKWLYK</sequence>
<dbReference type="Gene3D" id="3.30.70.100">
    <property type="match status" value="1"/>
</dbReference>
<dbReference type="Proteomes" id="UP000613030">
    <property type="component" value="Unassembled WGS sequence"/>
</dbReference>
<evidence type="ECO:0000313" key="3">
    <source>
        <dbReference type="Proteomes" id="UP000613030"/>
    </source>
</evidence>
<evidence type="ECO:0000313" key="2">
    <source>
        <dbReference type="EMBL" id="MBL0740720.1"/>
    </source>
</evidence>
<accession>A0ABS1KN03</accession>
<protein>
    <recommendedName>
        <fullName evidence="4">Antibiotic biosynthesis monooxygenase</fullName>
    </recommendedName>
</protein>
<keyword evidence="1" id="KW-0472">Membrane</keyword>
<proteinExistence type="predicted"/>
<dbReference type="InterPro" id="IPR011008">
    <property type="entry name" value="Dimeric_a/b-barrel"/>
</dbReference>
<name>A0ABS1KN03_9BACT</name>
<dbReference type="InterPro" id="IPR038762">
    <property type="entry name" value="ABM_predict"/>
</dbReference>
<evidence type="ECO:0008006" key="4">
    <source>
        <dbReference type="Google" id="ProtNLM"/>
    </source>
</evidence>
<gene>
    <name evidence="2" type="ORF">JI741_05795</name>
</gene>
<keyword evidence="1" id="KW-1133">Transmembrane helix</keyword>
<keyword evidence="1" id="KW-0812">Transmembrane</keyword>
<feature type="transmembrane region" description="Helical" evidence="1">
    <location>
        <begin position="152"/>
        <end position="170"/>
    </location>
</feature>
<dbReference type="SUPFAM" id="SSF54909">
    <property type="entry name" value="Dimeric alpha+beta barrel"/>
    <property type="match status" value="1"/>
</dbReference>
<dbReference type="PANTHER" id="PTHR40057:SF1">
    <property type="entry name" value="SLR1162 PROTEIN"/>
    <property type="match status" value="1"/>
</dbReference>
<comment type="caution">
    <text evidence="2">The sequence shown here is derived from an EMBL/GenBank/DDBJ whole genome shotgun (WGS) entry which is preliminary data.</text>
</comment>
<evidence type="ECO:0000256" key="1">
    <source>
        <dbReference type="SAM" id="Phobius"/>
    </source>
</evidence>
<feature type="transmembrane region" description="Helical" evidence="1">
    <location>
        <begin position="119"/>
        <end position="140"/>
    </location>
</feature>
<organism evidence="2 3">
    <name type="scientific">Chryseolinea lacunae</name>
    <dbReference type="NCBI Taxonomy" id="2801331"/>
    <lineage>
        <taxon>Bacteria</taxon>
        <taxon>Pseudomonadati</taxon>
        <taxon>Bacteroidota</taxon>
        <taxon>Cytophagia</taxon>
        <taxon>Cytophagales</taxon>
        <taxon>Fulvivirgaceae</taxon>
        <taxon>Chryseolinea</taxon>
    </lineage>
</organism>
<dbReference type="PANTHER" id="PTHR40057">
    <property type="entry name" value="SLR1162 PROTEIN"/>
    <property type="match status" value="1"/>
</dbReference>
<keyword evidence="3" id="KW-1185">Reference proteome</keyword>